<organism evidence="7 8">
    <name type="scientific">Pseudoflavonifractor capillosus ATCC 29799</name>
    <dbReference type="NCBI Taxonomy" id="411467"/>
    <lineage>
        <taxon>Bacteria</taxon>
        <taxon>Bacillati</taxon>
        <taxon>Bacillota</taxon>
        <taxon>Clostridia</taxon>
        <taxon>Eubacteriales</taxon>
        <taxon>Oscillospiraceae</taxon>
        <taxon>Pseudoflavonifractor</taxon>
    </lineage>
</organism>
<dbReference type="AlphaFoldDB" id="A6NSH1"/>
<dbReference type="Proteomes" id="UP000003639">
    <property type="component" value="Unassembled WGS sequence"/>
</dbReference>
<feature type="domain" description="Helicase ATP-binding" evidence="6">
    <location>
        <begin position="28"/>
        <end position="159"/>
    </location>
</feature>
<dbReference type="EMBL" id="AAXG02000007">
    <property type="protein sequence ID" value="EDN01209.1"/>
    <property type="molecule type" value="Genomic_DNA"/>
</dbReference>
<reference evidence="7 8" key="1">
    <citation type="submission" date="2007-04" db="EMBL/GenBank/DDBJ databases">
        <authorList>
            <person name="Fulton L."/>
            <person name="Clifton S."/>
            <person name="Fulton B."/>
            <person name="Xu J."/>
            <person name="Minx P."/>
            <person name="Pepin K.H."/>
            <person name="Johnson M."/>
            <person name="Thiruvilangam P."/>
            <person name="Bhonagiri V."/>
            <person name="Nash W.E."/>
            <person name="Mardis E.R."/>
            <person name="Wilson R.K."/>
        </authorList>
    </citation>
    <scope>NUCLEOTIDE SEQUENCE [LARGE SCALE GENOMIC DNA]</scope>
    <source>
        <strain evidence="7 8">ATCC 29799</strain>
    </source>
</reference>
<comment type="caution">
    <text evidence="7">The sequence shown here is derived from an EMBL/GenBank/DDBJ whole genome shotgun (WGS) entry which is preliminary data.</text>
</comment>
<name>A6NSH1_9FIRM</name>
<keyword evidence="8" id="KW-1185">Reference proteome</keyword>
<protein>
    <recommendedName>
        <fullName evidence="5">DNA 3'-5' helicase</fullName>
        <ecNumber evidence="5">5.6.2.4</ecNumber>
    </recommendedName>
</protein>
<keyword evidence="3" id="KW-0413">Isomerase</keyword>
<evidence type="ECO:0000256" key="4">
    <source>
        <dbReference type="ARBA" id="ARBA00034617"/>
    </source>
</evidence>
<keyword evidence="2" id="KW-0238">DNA-binding</keyword>
<evidence type="ECO:0000256" key="3">
    <source>
        <dbReference type="ARBA" id="ARBA00023235"/>
    </source>
</evidence>
<dbReference type="PANTHER" id="PTHR13710:SF105">
    <property type="entry name" value="ATP-DEPENDENT DNA HELICASE Q1"/>
    <property type="match status" value="1"/>
</dbReference>
<gene>
    <name evidence="7" type="ORF">BACCAP_01150</name>
</gene>
<evidence type="ECO:0000313" key="8">
    <source>
        <dbReference type="Proteomes" id="UP000003639"/>
    </source>
</evidence>
<proteinExistence type="inferred from homology"/>
<dbReference type="GO" id="GO:0005737">
    <property type="term" value="C:cytoplasm"/>
    <property type="evidence" value="ECO:0007669"/>
    <property type="project" value="TreeGrafter"/>
</dbReference>
<dbReference type="SUPFAM" id="SSF52540">
    <property type="entry name" value="P-loop containing nucleoside triphosphate hydrolases"/>
    <property type="match status" value="1"/>
</dbReference>
<keyword evidence="7" id="KW-0067">ATP-binding</keyword>
<dbReference type="SMART" id="SM00487">
    <property type="entry name" value="DEXDc"/>
    <property type="match status" value="1"/>
</dbReference>
<evidence type="ECO:0000259" key="6">
    <source>
        <dbReference type="PROSITE" id="PS51192"/>
    </source>
</evidence>
<dbReference type="eggNOG" id="COG0514">
    <property type="taxonomic scope" value="Bacteria"/>
</dbReference>
<reference evidence="7 8" key="2">
    <citation type="submission" date="2007-06" db="EMBL/GenBank/DDBJ databases">
        <title>Draft genome sequence of Pseudoflavonifractor capillosus ATCC 29799.</title>
        <authorList>
            <person name="Sudarsanam P."/>
            <person name="Ley R."/>
            <person name="Guruge J."/>
            <person name="Turnbaugh P.J."/>
            <person name="Mahowald M."/>
            <person name="Liep D."/>
            <person name="Gordon J."/>
        </authorList>
    </citation>
    <scope>NUCLEOTIDE SEQUENCE [LARGE SCALE GENOMIC DNA]</scope>
    <source>
        <strain evidence="7 8">ATCC 29799</strain>
    </source>
</reference>
<dbReference type="GO" id="GO:0005524">
    <property type="term" value="F:ATP binding"/>
    <property type="evidence" value="ECO:0007669"/>
    <property type="project" value="InterPro"/>
</dbReference>
<dbReference type="Pfam" id="PF00270">
    <property type="entry name" value="DEAD"/>
    <property type="match status" value="1"/>
</dbReference>
<dbReference type="GO" id="GO:0005694">
    <property type="term" value="C:chromosome"/>
    <property type="evidence" value="ECO:0007669"/>
    <property type="project" value="TreeGrafter"/>
</dbReference>
<dbReference type="PANTHER" id="PTHR13710">
    <property type="entry name" value="DNA HELICASE RECQ FAMILY MEMBER"/>
    <property type="match status" value="1"/>
</dbReference>
<dbReference type="STRING" id="411467.BACCAP_01150"/>
<sequence>MDMKKTVKQAAKLLGIKGKRKKAQSKAINDGLNGHDLLVIAPTSFGKSAVFQILALLKGGLSIVVVPTLSLLHDQAEQLQQLGIQAEILASDCDSLCEEDICEIIRQYGHLILYTTPESLRKLELLHTPVSLLIVDECHCVVSWGYWIPQRLSENWHLS</sequence>
<keyword evidence="7" id="KW-0347">Helicase</keyword>
<evidence type="ECO:0000313" key="7">
    <source>
        <dbReference type="EMBL" id="EDN01209.1"/>
    </source>
</evidence>
<dbReference type="RefSeq" id="WP_006571698.1">
    <property type="nucleotide sequence ID" value="NZ_AAXG02000007.1"/>
</dbReference>
<dbReference type="InterPro" id="IPR014001">
    <property type="entry name" value="Helicase_ATP-bd"/>
</dbReference>
<evidence type="ECO:0000256" key="1">
    <source>
        <dbReference type="ARBA" id="ARBA00005446"/>
    </source>
</evidence>
<dbReference type="GO" id="GO:0043138">
    <property type="term" value="F:3'-5' DNA helicase activity"/>
    <property type="evidence" value="ECO:0007669"/>
    <property type="project" value="UniProtKB-EC"/>
</dbReference>
<comment type="similarity">
    <text evidence="1">Belongs to the helicase family. RecQ subfamily.</text>
</comment>
<evidence type="ECO:0000256" key="5">
    <source>
        <dbReference type="ARBA" id="ARBA00034808"/>
    </source>
</evidence>
<dbReference type="EC" id="5.6.2.4" evidence="5"/>
<dbReference type="InterPro" id="IPR027417">
    <property type="entry name" value="P-loop_NTPase"/>
</dbReference>
<dbReference type="Gene3D" id="3.40.50.300">
    <property type="entry name" value="P-loop containing nucleotide triphosphate hydrolases"/>
    <property type="match status" value="1"/>
</dbReference>
<dbReference type="GO" id="GO:0000724">
    <property type="term" value="P:double-strand break repair via homologous recombination"/>
    <property type="evidence" value="ECO:0007669"/>
    <property type="project" value="TreeGrafter"/>
</dbReference>
<comment type="catalytic activity">
    <reaction evidence="4">
        <text>Couples ATP hydrolysis with the unwinding of duplex DNA by translocating in the 3'-5' direction.</text>
        <dbReference type="EC" id="5.6.2.4"/>
    </reaction>
</comment>
<accession>A6NSH1</accession>
<dbReference type="GO" id="GO:0009378">
    <property type="term" value="F:four-way junction helicase activity"/>
    <property type="evidence" value="ECO:0007669"/>
    <property type="project" value="TreeGrafter"/>
</dbReference>
<dbReference type="PROSITE" id="PS51192">
    <property type="entry name" value="HELICASE_ATP_BIND_1"/>
    <property type="match status" value="1"/>
</dbReference>
<dbReference type="InterPro" id="IPR011545">
    <property type="entry name" value="DEAD/DEAH_box_helicase_dom"/>
</dbReference>
<dbReference type="OrthoDB" id="9763310at2"/>
<keyword evidence="7" id="KW-0547">Nucleotide-binding</keyword>
<evidence type="ECO:0000256" key="2">
    <source>
        <dbReference type="ARBA" id="ARBA00023125"/>
    </source>
</evidence>
<dbReference type="GO" id="GO:0003677">
    <property type="term" value="F:DNA binding"/>
    <property type="evidence" value="ECO:0007669"/>
    <property type="project" value="UniProtKB-KW"/>
</dbReference>
<keyword evidence="7" id="KW-0378">Hydrolase</keyword>